<dbReference type="EMBL" id="BGZK01000373">
    <property type="protein sequence ID" value="GBP39908.1"/>
    <property type="molecule type" value="Genomic_DNA"/>
</dbReference>
<dbReference type="AlphaFoldDB" id="A0A4C1VLE3"/>
<evidence type="ECO:0000313" key="2">
    <source>
        <dbReference type="EMBL" id="GBP39908.1"/>
    </source>
</evidence>
<dbReference type="Pfam" id="PF00078">
    <property type="entry name" value="RVT_1"/>
    <property type="match status" value="1"/>
</dbReference>
<organism evidence="2 3">
    <name type="scientific">Eumeta variegata</name>
    <name type="common">Bagworm moth</name>
    <name type="synonym">Eumeta japonica</name>
    <dbReference type="NCBI Taxonomy" id="151549"/>
    <lineage>
        <taxon>Eukaryota</taxon>
        <taxon>Metazoa</taxon>
        <taxon>Ecdysozoa</taxon>
        <taxon>Arthropoda</taxon>
        <taxon>Hexapoda</taxon>
        <taxon>Insecta</taxon>
        <taxon>Pterygota</taxon>
        <taxon>Neoptera</taxon>
        <taxon>Endopterygota</taxon>
        <taxon>Lepidoptera</taxon>
        <taxon>Glossata</taxon>
        <taxon>Ditrysia</taxon>
        <taxon>Tineoidea</taxon>
        <taxon>Psychidae</taxon>
        <taxon>Oiketicinae</taxon>
        <taxon>Eumeta</taxon>
    </lineage>
</organism>
<dbReference type="OrthoDB" id="8196546at2759"/>
<dbReference type="Proteomes" id="UP000299102">
    <property type="component" value="Unassembled WGS sequence"/>
</dbReference>
<evidence type="ECO:0000259" key="1">
    <source>
        <dbReference type="Pfam" id="PF00078"/>
    </source>
</evidence>
<proteinExistence type="predicted"/>
<sequence>MQAREASPCLFSLSTDNCLYDLKEYERRLRMGKLSVKYLYADDQVILALSAYELQEMVTKVNVSVKKRDRRVNVSKTKLMMLKKKRNDD</sequence>
<reference evidence="2 3" key="1">
    <citation type="journal article" date="2019" name="Commun. Biol.">
        <title>The bagworm genome reveals a unique fibroin gene that provides high tensile strength.</title>
        <authorList>
            <person name="Kono N."/>
            <person name="Nakamura H."/>
            <person name="Ohtoshi R."/>
            <person name="Tomita M."/>
            <person name="Numata K."/>
            <person name="Arakawa K."/>
        </authorList>
    </citation>
    <scope>NUCLEOTIDE SEQUENCE [LARGE SCALE GENOMIC DNA]</scope>
</reference>
<accession>A0A4C1VLE3</accession>
<comment type="caution">
    <text evidence="2">The sequence shown here is derived from an EMBL/GenBank/DDBJ whole genome shotgun (WGS) entry which is preliminary data.</text>
</comment>
<keyword evidence="3" id="KW-1185">Reference proteome</keyword>
<evidence type="ECO:0000313" key="3">
    <source>
        <dbReference type="Proteomes" id="UP000299102"/>
    </source>
</evidence>
<name>A0A4C1VLE3_EUMVA</name>
<gene>
    <name evidence="2" type="ORF">EVAR_83044_1</name>
</gene>
<dbReference type="InterPro" id="IPR000477">
    <property type="entry name" value="RT_dom"/>
</dbReference>
<protein>
    <recommendedName>
        <fullName evidence="1">Reverse transcriptase domain-containing protein</fullName>
    </recommendedName>
</protein>
<feature type="domain" description="Reverse transcriptase" evidence="1">
    <location>
        <begin position="6"/>
        <end position="81"/>
    </location>
</feature>